<comment type="caution">
    <text evidence="1">The sequence shown here is derived from an EMBL/GenBank/DDBJ whole genome shotgun (WGS) entry which is preliminary data.</text>
</comment>
<dbReference type="RefSeq" id="WP_060919946.1">
    <property type="nucleotide sequence ID" value="NZ_KQ960676.1"/>
</dbReference>
<dbReference type="EMBL" id="LSDN01000003">
    <property type="protein sequence ID" value="KXB81994.1"/>
    <property type="molecule type" value="Genomic_DNA"/>
</dbReference>
<organism evidence="1 2">
    <name type="scientific">Varibaculum cambriense</name>
    <dbReference type="NCBI Taxonomy" id="184870"/>
    <lineage>
        <taxon>Bacteria</taxon>
        <taxon>Bacillati</taxon>
        <taxon>Actinomycetota</taxon>
        <taxon>Actinomycetes</taxon>
        <taxon>Actinomycetales</taxon>
        <taxon>Actinomycetaceae</taxon>
        <taxon>Varibaculum</taxon>
    </lineage>
</organism>
<sequence length="64" mass="7054">MDTKAEKLIEKLKQLAQEEYSQMHLANQRGFGDGSQSAVHLGAANAYGRAARLVKDYFGSVPEK</sequence>
<proteinExistence type="predicted"/>
<gene>
    <name evidence="1" type="ORF">HMPREF1862_00057</name>
</gene>
<evidence type="ECO:0000313" key="2">
    <source>
        <dbReference type="Proteomes" id="UP000070572"/>
    </source>
</evidence>
<reference evidence="1 2" key="1">
    <citation type="submission" date="2016-01" db="EMBL/GenBank/DDBJ databases">
        <authorList>
            <person name="Mitreva M."/>
            <person name="Pepin K.H."/>
            <person name="Mihindukulasuriya K.A."/>
            <person name="Fulton R."/>
            <person name="Fronick C."/>
            <person name="O'Laughlin M."/>
            <person name="Miner T."/>
            <person name="Herter B."/>
            <person name="Rosa B.A."/>
            <person name="Cordes M."/>
            <person name="Tomlinson C."/>
            <person name="Wollam A."/>
            <person name="Palsikar V.B."/>
            <person name="Mardis E.R."/>
            <person name="Wilson R.K."/>
        </authorList>
    </citation>
    <scope>NUCLEOTIDE SEQUENCE [LARGE SCALE GENOMIC DNA]</scope>
    <source>
        <strain evidence="1 2">DNF00696</strain>
    </source>
</reference>
<protein>
    <submittedName>
        <fullName evidence="1">Uncharacterized protein</fullName>
    </submittedName>
</protein>
<name>A0AB34X1X4_9ACTO</name>
<dbReference type="Proteomes" id="UP000070572">
    <property type="component" value="Unassembled WGS sequence"/>
</dbReference>
<accession>A0AB34X1X4</accession>
<dbReference type="AlphaFoldDB" id="A0AB34X1X4"/>
<evidence type="ECO:0000313" key="1">
    <source>
        <dbReference type="EMBL" id="KXB81994.1"/>
    </source>
</evidence>